<dbReference type="PANTHER" id="PTHR48090">
    <property type="entry name" value="UNDECAPRENYL-PHOSPHATE 4-DEOXY-4-FORMAMIDO-L-ARABINOSE TRANSFERASE-RELATED"/>
    <property type="match status" value="1"/>
</dbReference>
<dbReference type="GO" id="GO:0005886">
    <property type="term" value="C:plasma membrane"/>
    <property type="evidence" value="ECO:0007669"/>
    <property type="project" value="TreeGrafter"/>
</dbReference>
<reference evidence="10" key="2">
    <citation type="journal article" date="2021" name="PeerJ">
        <title>Extensive microbial diversity within the chicken gut microbiome revealed by metagenomics and culture.</title>
        <authorList>
            <person name="Gilroy R."/>
            <person name="Ravi A."/>
            <person name="Getino M."/>
            <person name="Pursley I."/>
            <person name="Horton D.L."/>
            <person name="Alikhan N.F."/>
            <person name="Baker D."/>
            <person name="Gharbi K."/>
            <person name="Hall N."/>
            <person name="Watson M."/>
            <person name="Adriaenssens E.M."/>
            <person name="Foster-Nyarko E."/>
            <person name="Jarju S."/>
            <person name="Secka A."/>
            <person name="Antonio M."/>
            <person name="Oren A."/>
            <person name="Chaudhuri R.R."/>
            <person name="La Ragione R."/>
            <person name="Hildebrand F."/>
            <person name="Pallen M.J."/>
        </authorList>
    </citation>
    <scope>NUCLEOTIDE SEQUENCE</scope>
    <source>
        <strain evidence="10">CHK188-20938</strain>
    </source>
</reference>
<protein>
    <submittedName>
        <fullName evidence="10">Glycosyltransferase family 2 protein</fullName>
    </submittedName>
</protein>
<keyword evidence="4 8" id="KW-0812">Transmembrane</keyword>
<dbReference type="Pfam" id="PF00535">
    <property type="entry name" value="Glycos_transf_2"/>
    <property type="match status" value="1"/>
</dbReference>
<dbReference type="InterPro" id="IPR001173">
    <property type="entry name" value="Glyco_trans_2-like"/>
</dbReference>
<evidence type="ECO:0000313" key="10">
    <source>
        <dbReference type="EMBL" id="HIV25209.1"/>
    </source>
</evidence>
<dbReference type="EMBL" id="DVOO01000015">
    <property type="protein sequence ID" value="HIV25209.1"/>
    <property type="molecule type" value="Genomic_DNA"/>
</dbReference>
<dbReference type="GO" id="GO:0099621">
    <property type="term" value="F:undecaprenyl-phosphate 4-deoxy-4-formamido-L-arabinose transferase activity"/>
    <property type="evidence" value="ECO:0007669"/>
    <property type="project" value="TreeGrafter"/>
</dbReference>
<evidence type="ECO:0000256" key="8">
    <source>
        <dbReference type="SAM" id="Phobius"/>
    </source>
</evidence>
<keyword evidence="1" id="KW-1003">Cell membrane</keyword>
<feature type="transmembrane region" description="Helical" evidence="8">
    <location>
        <begin position="217"/>
        <end position="248"/>
    </location>
</feature>
<accession>A0A9D1T9W4</accession>
<evidence type="ECO:0000256" key="6">
    <source>
        <dbReference type="ARBA" id="ARBA00022989"/>
    </source>
</evidence>
<dbReference type="GO" id="GO:0009103">
    <property type="term" value="P:lipopolysaccharide biosynthetic process"/>
    <property type="evidence" value="ECO:0007669"/>
    <property type="project" value="UniProtKB-KW"/>
</dbReference>
<evidence type="ECO:0000256" key="2">
    <source>
        <dbReference type="ARBA" id="ARBA00022676"/>
    </source>
</evidence>
<keyword evidence="6 8" id="KW-1133">Transmembrane helix</keyword>
<keyword evidence="7 8" id="KW-0472">Membrane</keyword>
<evidence type="ECO:0000256" key="3">
    <source>
        <dbReference type="ARBA" id="ARBA00022679"/>
    </source>
</evidence>
<dbReference type="InterPro" id="IPR029044">
    <property type="entry name" value="Nucleotide-diphossugar_trans"/>
</dbReference>
<gene>
    <name evidence="10" type="ORF">IAB71_05385</name>
</gene>
<dbReference type="InterPro" id="IPR050256">
    <property type="entry name" value="Glycosyltransferase_2"/>
</dbReference>
<dbReference type="PANTHER" id="PTHR48090:SF3">
    <property type="entry name" value="UNDECAPRENYL-PHOSPHATE 4-DEOXY-4-FORMAMIDO-L-ARABINOSE TRANSFERASE"/>
    <property type="match status" value="1"/>
</dbReference>
<evidence type="ECO:0000256" key="7">
    <source>
        <dbReference type="ARBA" id="ARBA00023136"/>
    </source>
</evidence>
<dbReference type="Proteomes" id="UP000824169">
    <property type="component" value="Unassembled WGS sequence"/>
</dbReference>
<evidence type="ECO:0000313" key="11">
    <source>
        <dbReference type="Proteomes" id="UP000824169"/>
    </source>
</evidence>
<keyword evidence="3" id="KW-0808">Transferase</keyword>
<evidence type="ECO:0000256" key="1">
    <source>
        <dbReference type="ARBA" id="ARBA00022475"/>
    </source>
</evidence>
<dbReference type="AlphaFoldDB" id="A0A9D1T9W4"/>
<dbReference type="SUPFAM" id="SSF53448">
    <property type="entry name" value="Nucleotide-diphospho-sugar transferases"/>
    <property type="match status" value="1"/>
</dbReference>
<evidence type="ECO:0000259" key="9">
    <source>
        <dbReference type="Pfam" id="PF00535"/>
    </source>
</evidence>
<name>A0A9D1T9W4_9FIRM</name>
<evidence type="ECO:0000256" key="5">
    <source>
        <dbReference type="ARBA" id="ARBA00022985"/>
    </source>
</evidence>
<keyword evidence="5" id="KW-0448">Lipopolysaccharide biosynthesis</keyword>
<dbReference type="Gene3D" id="3.90.550.10">
    <property type="entry name" value="Spore Coat Polysaccharide Biosynthesis Protein SpsA, Chain A"/>
    <property type="match status" value="1"/>
</dbReference>
<organism evidence="10 11">
    <name type="scientific">Candidatus Scatomonas pullistercoris</name>
    <dbReference type="NCBI Taxonomy" id="2840920"/>
    <lineage>
        <taxon>Bacteria</taxon>
        <taxon>Bacillati</taxon>
        <taxon>Bacillota</taxon>
        <taxon>Clostridia</taxon>
        <taxon>Lachnospirales</taxon>
        <taxon>Lachnospiraceae</taxon>
        <taxon>Lachnospiraceae incertae sedis</taxon>
        <taxon>Candidatus Scatomonas</taxon>
    </lineage>
</organism>
<feature type="transmembrane region" description="Helical" evidence="8">
    <location>
        <begin position="260"/>
        <end position="282"/>
    </location>
</feature>
<keyword evidence="2" id="KW-0328">Glycosyltransferase</keyword>
<evidence type="ECO:0000256" key="4">
    <source>
        <dbReference type="ARBA" id="ARBA00022692"/>
    </source>
</evidence>
<comment type="caution">
    <text evidence="10">The sequence shown here is derived from an EMBL/GenBank/DDBJ whole genome shotgun (WGS) entry which is preliminary data.</text>
</comment>
<proteinExistence type="predicted"/>
<reference evidence="10" key="1">
    <citation type="submission" date="2020-10" db="EMBL/GenBank/DDBJ databases">
        <authorList>
            <person name="Gilroy R."/>
        </authorList>
    </citation>
    <scope>NUCLEOTIDE SEQUENCE</scope>
    <source>
        <strain evidence="10">CHK188-20938</strain>
    </source>
</reference>
<sequence length="322" mass="36766">MLVSVVIPCYNSEKSIQDVVRMVMEEFRRLPDYTCEFVLVNDNSRDRTFEKIRELCREYSNVKGINLMRNFGQHNALMAALHYVSGDLILGMDDDLQTHPSQISKLLFKIAEGYDLVYGIYEKRKNSAVKNLSSKLNEVTSRLLLGRPREIHSSNFWIITRAVAEEVVKYPGFSPYIDGIFYRTTHNIGNVVVEHHKREYGTSNYTFKKLLKLWMAYWNYSVIPLRISSIFGGISACVGFVLAVATVLRKLFLDPAMPMGWPSLICTILIFFGIVLLVLGIIGEYLGKILLTINHTPQYIIRETLNVEDRGEQPAKTPSPGE</sequence>
<feature type="domain" description="Glycosyltransferase 2-like" evidence="9">
    <location>
        <begin position="4"/>
        <end position="157"/>
    </location>
</feature>
<dbReference type="CDD" id="cd04187">
    <property type="entry name" value="DPM1_like_bac"/>
    <property type="match status" value="1"/>
</dbReference>